<feature type="transmembrane region" description="Helical" evidence="1">
    <location>
        <begin position="86"/>
        <end position="104"/>
    </location>
</feature>
<organism evidence="3 4">
    <name type="scientific">Dreissena polymorpha</name>
    <name type="common">Zebra mussel</name>
    <name type="synonym">Mytilus polymorpha</name>
    <dbReference type="NCBI Taxonomy" id="45954"/>
    <lineage>
        <taxon>Eukaryota</taxon>
        <taxon>Metazoa</taxon>
        <taxon>Spiralia</taxon>
        <taxon>Lophotrochozoa</taxon>
        <taxon>Mollusca</taxon>
        <taxon>Bivalvia</taxon>
        <taxon>Autobranchia</taxon>
        <taxon>Heteroconchia</taxon>
        <taxon>Euheterodonta</taxon>
        <taxon>Imparidentia</taxon>
        <taxon>Neoheterodontei</taxon>
        <taxon>Myida</taxon>
        <taxon>Dreissenoidea</taxon>
        <taxon>Dreissenidae</taxon>
        <taxon>Dreissena</taxon>
    </lineage>
</organism>
<accession>A0A9D4DR19</accession>
<name>A0A9D4DR19_DREPO</name>
<dbReference type="Proteomes" id="UP000828390">
    <property type="component" value="Unassembled WGS sequence"/>
</dbReference>
<evidence type="ECO:0000313" key="3">
    <source>
        <dbReference type="EMBL" id="KAH3753483.1"/>
    </source>
</evidence>
<gene>
    <name evidence="3" type="ORF">DPMN_188120</name>
</gene>
<reference evidence="3" key="2">
    <citation type="submission" date="2020-11" db="EMBL/GenBank/DDBJ databases">
        <authorList>
            <person name="McCartney M.A."/>
            <person name="Auch B."/>
            <person name="Kono T."/>
            <person name="Mallez S."/>
            <person name="Becker A."/>
            <person name="Gohl D.M."/>
            <person name="Silverstein K.A.T."/>
            <person name="Koren S."/>
            <person name="Bechman K.B."/>
            <person name="Herman A."/>
            <person name="Abrahante J.E."/>
            <person name="Garbe J."/>
        </authorList>
    </citation>
    <scope>NUCLEOTIDE SEQUENCE</scope>
    <source>
        <strain evidence="3">Duluth1</strain>
        <tissue evidence="3">Whole animal</tissue>
    </source>
</reference>
<reference evidence="3" key="1">
    <citation type="journal article" date="2019" name="bioRxiv">
        <title>The Genome of the Zebra Mussel, Dreissena polymorpha: A Resource for Invasive Species Research.</title>
        <authorList>
            <person name="McCartney M.A."/>
            <person name="Auch B."/>
            <person name="Kono T."/>
            <person name="Mallez S."/>
            <person name="Zhang Y."/>
            <person name="Obille A."/>
            <person name="Becker A."/>
            <person name="Abrahante J.E."/>
            <person name="Garbe J."/>
            <person name="Badalamenti J.P."/>
            <person name="Herman A."/>
            <person name="Mangelson H."/>
            <person name="Liachko I."/>
            <person name="Sullivan S."/>
            <person name="Sone E.D."/>
            <person name="Koren S."/>
            <person name="Silverstein K.A.T."/>
            <person name="Beckman K.B."/>
            <person name="Gohl D.M."/>
        </authorList>
    </citation>
    <scope>NUCLEOTIDE SEQUENCE</scope>
    <source>
        <strain evidence="3">Duluth1</strain>
        <tissue evidence="3">Whole animal</tissue>
    </source>
</reference>
<dbReference type="AlphaFoldDB" id="A0A9D4DR19"/>
<keyword evidence="1" id="KW-0472">Membrane</keyword>
<evidence type="ECO:0008006" key="5">
    <source>
        <dbReference type="Google" id="ProtNLM"/>
    </source>
</evidence>
<keyword evidence="1" id="KW-0812">Transmembrane</keyword>
<sequence>MQGHPETQHALEKHALLTARVLQSTLILSVCLANVHAQLPCLTATATTCTDLDSNSRCANLNCDCATGYDVYGSSSKCQSAGSGSVGLMASAFMLAVGVFFTILSF</sequence>
<keyword evidence="1" id="KW-1133">Transmembrane helix</keyword>
<protein>
    <recommendedName>
        <fullName evidence="5">Extracellular membrane protein CFEM domain-containing protein</fullName>
    </recommendedName>
</protein>
<keyword evidence="2" id="KW-0732">Signal</keyword>
<comment type="caution">
    <text evidence="3">The sequence shown here is derived from an EMBL/GenBank/DDBJ whole genome shotgun (WGS) entry which is preliminary data.</text>
</comment>
<dbReference type="EMBL" id="JAIWYP010000010">
    <property type="protein sequence ID" value="KAH3753483.1"/>
    <property type="molecule type" value="Genomic_DNA"/>
</dbReference>
<evidence type="ECO:0000256" key="1">
    <source>
        <dbReference type="SAM" id="Phobius"/>
    </source>
</evidence>
<feature type="signal peptide" evidence="2">
    <location>
        <begin position="1"/>
        <end position="37"/>
    </location>
</feature>
<keyword evidence="4" id="KW-1185">Reference proteome</keyword>
<evidence type="ECO:0000256" key="2">
    <source>
        <dbReference type="SAM" id="SignalP"/>
    </source>
</evidence>
<proteinExistence type="predicted"/>
<evidence type="ECO:0000313" key="4">
    <source>
        <dbReference type="Proteomes" id="UP000828390"/>
    </source>
</evidence>
<feature type="chain" id="PRO_5038822617" description="Extracellular membrane protein CFEM domain-containing protein" evidence="2">
    <location>
        <begin position="38"/>
        <end position="106"/>
    </location>
</feature>